<dbReference type="CDD" id="cd04645">
    <property type="entry name" value="LbH_gamma_CA_like"/>
    <property type="match status" value="1"/>
</dbReference>
<dbReference type="SUPFAM" id="SSF51161">
    <property type="entry name" value="Trimeric LpxA-like enzymes"/>
    <property type="match status" value="1"/>
</dbReference>
<dbReference type="InterPro" id="IPR001451">
    <property type="entry name" value="Hexapep"/>
</dbReference>
<dbReference type="RefSeq" id="WP_096457319.1">
    <property type="nucleotide sequence ID" value="NZ_AP014936.1"/>
</dbReference>
<dbReference type="Gene3D" id="2.160.10.10">
    <property type="entry name" value="Hexapeptide repeat proteins"/>
    <property type="match status" value="1"/>
</dbReference>
<keyword evidence="2" id="KW-1185">Reference proteome</keyword>
<dbReference type="Proteomes" id="UP000218899">
    <property type="component" value="Chromosome"/>
</dbReference>
<reference evidence="1 2" key="1">
    <citation type="submission" date="2015-08" db="EMBL/GenBank/DDBJ databases">
        <title>Complete genome sequence of Sulfurifustis variabilis.</title>
        <authorList>
            <person name="Miura A."/>
            <person name="Kojima H."/>
            <person name="Fukui M."/>
        </authorList>
    </citation>
    <scope>NUCLEOTIDE SEQUENCE [LARGE SCALE GENOMIC DNA]</scope>
    <source>
        <strain evidence="2">skN76</strain>
    </source>
</reference>
<dbReference type="OrthoDB" id="9803036at2"/>
<organism evidence="1 2">
    <name type="scientific">Sulfurifustis variabilis</name>
    <dbReference type="NCBI Taxonomy" id="1675686"/>
    <lineage>
        <taxon>Bacteria</taxon>
        <taxon>Pseudomonadati</taxon>
        <taxon>Pseudomonadota</taxon>
        <taxon>Gammaproteobacteria</taxon>
        <taxon>Acidiferrobacterales</taxon>
        <taxon>Acidiferrobacteraceae</taxon>
        <taxon>Sulfurifustis</taxon>
    </lineage>
</organism>
<proteinExistence type="predicted"/>
<dbReference type="EMBL" id="AP014936">
    <property type="protein sequence ID" value="BAU46711.1"/>
    <property type="molecule type" value="Genomic_DNA"/>
</dbReference>
<dbReference type="InterPro" id="IPR050484">
    <property type="entry name" value="Transf_Hexapept/Carb_Anhydrase"/>
</dbReference>
<dbReference type="PANTHER" id="PTHR13061:SF56">
    <property type="entry name" value="PROTEIN YRDA"/>
    <property type="match status" value="1"/>
</dbReference>
<accession>A0A1B4VA71</accession>
<dbReference type="Pfam" id="PF00132">
    <property type="entry name" value="Hexapep"/>
    <property type="match status" value="1"/>
</dbReference>
<evidence type="ECO:0000313" key="2">
    <source>
        <dbReference type="Proteomes" id="UP000218899"/>
    </source>
</evidence>
<dbReference type="PANTHER" id="PTHR13061">
    <property type="entry name" value="DYNACTIN SUBUNIT P25"/>
    <property type="match status" value="1"/>
</dbReference>
<dbReference type="AlphaFoldDB" id="A0A1B4VA71"/>
<dbReference type="InterPro" id="IPR011004">
    <property type="entry name" value="Trimer_LpxA-like_sf"/>
</dbReference>
<dbReference type="InterPro" id="IPR047324">
    <property type="entry name" value="LbH_gamma_CA-like"/>
</dbReference>
<evidence type="ECO:0000313" key="1">
    <source>
        <dbReference type="EMBL" id="BAU46711.1"/>
    </source>
</evidence>
<protein>
    <submittedName>
        <fullName evidence="1">Anhydrase</fullName>
    </submittedName>
</protein>
<sequence length="175" mass="18900">MPTRTYKGIEPNLGANVYIAPESVVIGDVVLGDDVSVWPMSSIRGDVNRIRIGARTNIQDGTVIHVTAPNRELPEGRATIVGEDVTVGHNCILHACTIESGCLIGMGSIVLDGAVLRSGVFLGAGSLVTEGKELEGGYLWIGRPAKKARELTDAERAWFEQSARHYVKLKNDYLK</sequence>
<dbReference type="KEGG" id="sva:SVA_0129"/>
<gene>
    <name evidence="1" type="ORF">SVA_0129</name>
</gene>
<name>A0A1B4VA71_9GAMM</name>